<organism evidence="2 3">
    <name type="scientific">Phenylobacterium terrae</name>
    <dbReference type="NCBI Taxonomy" id="2665495"/>
    <lineage>
        <taxon>Bacteria</taxon>
        <taxon>Pseudomonadati</taxon>
        <taxon>Pseudomonadota</taxon>
        <taxon>Alphaproteobacteria</taxon>
        <taxon>Caulobacterales</taxon>
        <taxon>Caulobacteraceae</taxon>
        <taxon>Phenylobacterium</taxon>
    </lineage>
</organism>
<reference evidence="3" key="1">
    <citation type="journal article" date="2019" name="Int. J. Syst. Evol. Microbiol.">
        <title>The Global Catalogue of Microorganisms (GCM) 10K type strain sequencing project: providing services to taxonomists for standard genome sequencing and annotation.</title>
        <authorList>
            <consortium name="The Broad Institute Genomics Platform"/>
            <consortium name="The Broad Institute Genome Sequencing Center for Infectious Disease"/>
            <person name="Wu L."/>
            <person name="Ma J."/>
        </authorList>
    </citation>
    <scope>NUCLEOTIDE SEQUENCE [LARGE SCALE GENOMIC DNA]</scope>
    <source>
        <strain evidence="3">DFY28</strain>
    </source>
</reference>
<sequence>MAPRFVARQLSRPTGLGGRIIRSLMNRGNASLNSYAVEQLRLSADDRVLEIGFGGGVALPRPIREAAYVCGVDASPDVVKAATTRFANDVSAGRAEFRVGMVESLPSPDAAFDKALSVNTVYFWKSLESGAREIGRVLKPGGRVVLGFVPKARMDRMNMPADIFTPRKPDDVAAALADAGFDAVEVRKPRGDWGWMTATGVRT</sequence>
<keyword evidence="2" id="KW-0808">Transferase</keyword>
<dbReference type="InterPro" id="IPR029063">
    <property type="entry name" value="SAM-dependent_MTases_sf"/>
</dbReference>
<dbReference type="RefSeq" id="WP_377281806.1">
    <property type="nucleotide sequence ID" value="NZ_JBHRSI010000005.1"/>
</dbReference>
<dbReference type="InterPro" id="IPR050508">
    <property type="entry name" value="Methyltransf_Superfamily"/>
</dbReference>
<dbReference type="PANTHER" id="PTHR42912">
    <property type="entry name" value="METHYLTRANSFERASE"/>
    <property type="match status" value="1"/>
</dbReference>
<dbReference type="EC" id="2.1.1.-" evidence="2"/>
<dbReference type="InterPro" id="IPR013216">
    <property type="entry name" value="Methyltransf_11"/>
</dbReference>
<dbReference type="PANTHER" id="PTHR42912:SF80">
    <property type="entry name" value="METHYLTRANSFERASE DOMAIN-CONTAINING PROTEIN"/>
    <property type="match status" value="1"/>
</dbReference>
<dbReference type="SUPFAM" id="SSF53335">
    <property type="entry name" value="S-adenosyl-L-methionine-dependent methyltransferases"/>
    <property type="match status" value="1"/>
</dbReference>
<comment type="caution">
    <text evidence="2">The sequence shown here is derived from an EMBL/GenBank/DDBJ whole genome shotgun (WGS) entry which is preliminary data.</text>
</comment>
<gene>
    <name evidence="2" type="ORF">ACFSC0_15665</name>
</gene>
<keyword evidence="2" id="KW-0489">Methyltransferase</keyword>
<evidence type="ECO:0000313" key="3">
    <source>
        <dbReference type="Proteomes" id="UP001597237"/>
    </source>
</evidence>
<accession>A0ABW4N4G8</accession>
<proteinExistence type="predicted"/>
<dbReference type="Pfam" id="PF08241">
    <property type="entry name" value="Methyltransf_11"/>
    <property type="match status" value="1"/>
</dbReference>
<evidence type="ECO:0000313" key="2">
    <source>
        <dbReference type="EMBL" id="MFD1784841.1"/>
    </source>
</evidence>
<dbReference type="Proteomes" id="UP001597237">
    <property type="component" value="Unassembled WGS sequence"/>
</dbReference>
<dbReference type="GO" id="GO:0008168">
    <property type="term" value="F:methyltransferase activity"/>
    <property type="evidence" value="ECO:0007669"/>
    <property type="project" value="UniProtKB-KW"/>
</dbReference>
<dbReference type="EMBL" id="JBHUEY010000006">
    <property type="protein sequence ID" value="MFD1784841.1"/>
    <property type="molecule type" value="Genomic_DNA"/>
</dbReference>
<protein>
    <submittedName>
        <fullName evidence="2">Class I SAM-dependent methyltransferase</fullName>
        <ecNumber evidence="2">2.1.1.-</ecNumber>
    </submittedName>
</protein>
<evidence type="ECO:0000259" key="1">
    <source>
        <dbReference type="Pfam" id="PF08241"/>
    </source>
</evidence>
<dbReference type="CDD" id="cd02440">
    <property type="entry name" value="AdoMet_MTases"/>
    <property type="match status" value="1"/>
</dbReference>
<name>A0ABW4N4G8_9CAUL</name>
<dbReference type="Gene3D" id="3.40.50.150">
    <property type="entry name" value="Vaccinia Virus protein VP39"/>
    <property type="match status" value="1"/>
</dbReference>
<feature type="domain" description="Methyltransferase type 11" evidence="1">
    <location>
        <begin position="49"/>
        <end position="146"/>
    </location>
</feature>
<keyword evidence="3" id="KW-1185">Reference proteome</keyword>
<dbReference type="GO" id="GO:0032259">
    <property type="term" value="P:methylation"/>
    <property type="evidence" value="ECO:0007669"/>
    <property type="project" value="UniProtKB-KW"/>
</dbReference>